<dbReference type="Gene3D" id="3.40.718.10">
    <property type="entry name" value="Isopropylmalate Dehydrogenase"/>
    <property type="match status" value="1"/>
</dbReference>
<dbReference type="InterPro" id="IPR050500">
    <property type="entry name" value="Phos_Acetyltrans/Butyryltrans"/>
</dbReference>
<dbReference type="InterPro" id="IPR002505">
    <property type="entry name" value="PTA_PTB"/>
</dbReference>
<dbReference type="GO" id="GO:0016746">
    <property type="term" value="F:acyltransferase activity"/>
    <property type="evidence" value="ECO:0007669"/>
    <property type="project" value="UniProtKB-KW"/>
</dbReference>
<gene>
    <name evidence="5" type="ORF">CSCA_5028</name>
</gene>
<dbReference type="Proteomes" id="UP000033115">
    <property type="component" value="Chromosome"/>
</dbReference>
<evidence type="ECO:0000256" key="3">
    <source>
        <dbReference type="ARBA" id="ARBA00023315"/>
    </source>
</evidence>
<organism evidence="5 6">
    <name type="scientific">Clostridium scatologenes</name>
    <dbReference type="NCBI Taxonomy" id="1548"/>
    <lineage>
        <taxon>Bacteria</taxon>
        <taxon>Bacillati</taxon>
        <taxon>Bacillota</taxon>
        <taxon>Clostridia</taxon>
        <taxon>Eubacteriales</taxon>
        <taxon>Clostridiaceae</taxon>
        <taxon>Clostridium</taxon>
    </lineage>
</organism>
<sequence>MVFKNFEELIKKVQNSGSKKIAAVVAAQDEHTLQAVFKARKDNIAEPLLIGNKSKIKEILSNLKEDLDDSSIIDVEDDASAAAKAVELVNSNKADFIMKGKIQTADLLKAVVNKEHGLRTGRVMSHFVINEIPNYHKLIVTTDGGMMMYPNVDEKKQIIENAVNTLIDMGYEKPKVAVLAAVEKVNPKMPESVDAGLLKEMNQKGEIKNCIVEGPISYDLTMSKESAEIKGYSSPVVGDADVLIVPNITAGNILGKALVFSAGGKMAGFIVGAKVPIVLTSRGSSAEEKYLSLVLSASAVK</sequence>
<reference evidence="5 6" key="1">
    <citation type="journal article" date="2015" name="J. Biotechnol.">
        <title>Complete genome sequence of a malodorant-producing acetogen, Clostridium scatologenes ATCC 25775(T).</title>
        <authorList>
            <person name="Zhu Z."/>
            <person name="Guo T."/>
            <person name="Zheng H."/>
            <person name="Song T."/>
            <person name="Ouyang P."/>
            <person name="Xie J."/>
        </authorList>
    </citation>
    <scope>NUCLEOTIDE SEQUENCE [LARGE SCALE GENOMIC DNA]</scope>
    <source>
        <strain evidence="5 6">ATCC 25775</strain>
    </source>
</reference>
<dbReference type="HOGENOM" id="CLU_056531_0_0_9"/>
<comment type="similarity">
    <text evidence="1">Belongs to the phosphate acetyltransferase and butyryltransferase family.</text>
</comment>
<keyword evidence="3" id="KW-0012">Acyltransferase</keyword>
<evidence type="ECO:0000256" key="1">
    <source>
        <dbReference type="ARBA" id="ARBA00005656"/>
    </source>
</evidence>
<evidence type="ECO:0000313" key="5">
    <source>
        <dbReference type="EMBL" id="AKA72153.1"/>
    </source>
</evidence>
<dbReference type="PANTHER" id="PTHR43356">
    <property type="entry name" value="PHOSPHATE ACETYLTRANSFERASE"/>
    <property type="match status" value="1"/>
</dbReference>
<protein>
    <submittedName>
        <fullName evidence="5">Phosphate butyryltransferase</fullName>
    </submittedName>
</protein>
<dbReference type="EMBL" id="CP009933">
    <property type="protein sequence ID" value="AKA72153.1"/>
    <property type="molecule type" value="Genomic_DNA"/>
</dbReference>
<dbReference type="SUPFAM" id="SSF53659">
    <property type="entry name" value="Isocitrate/Isopropylmalate dehydrogenase-like"/>
    <property type="match status" value="1"/>
</dbReference>
<accession>A0A0E3MBU2</accession>
<feature type="domain" description="Phosphate acetyl/butaryl transferase" evidence="4">
    <location>
        <begin position="82"/>
        <end position="295"/>
    </location>
</feature>
<dbReference type="STRING" id="1548.CSCA_5028"/>
<keyword evidence="6" id="KW-1185">Reference proteome</keyword>
<proteinExistence type="inferred from homology"/>
<dbReference type="PANTHER" id="PTHR43356:SF2">
    <property type="entry name" value="PHOSPHATE ACETYLTRANSFERASE"/>
    <property type="match status" value="1"/>
</dbReference>
<evidence type="ECO:0000256" key="2">
    <source>
        <dbReference type="ARBA" id="ARBA00022679"/>
    </source>
</evidence>
<dbReference type="Pfam" id="PF01515">
    <property type="entry name" value="PTA_PTB"/>
    <property type="match status" value="1"/>
</dbReference>
<dbReference type="RefSeq" id="WP_029162287.1">
    <property type="nucleotide sequence ID" value="NZ_CP009933.1"/>
</dbReference>
<evidence type="ECO:0000313" key="6">
    <source>
        <dbReference type="Proteomes" id="UP000033115"/>
    </source>
</evidence>
<dbReference type="InterPro" id="IPR012147">
    <property type="entry name" value="P_Ac_Bu_trans"/>
</dbReference>
<dbReference type="AlphaFoldDB" id="A0A0E3MBU2"/>
<evidence type="ECO:0000259" key="4">
    <source>
        <dbReference type="Pfam" id="PF01515"/>
    </source>
</evidence>
<dbReference type="NCBIfam" id="NF006045">
    <property type="entry name" value="PRK08190.1"/>
    <property type="match status" value="1"/>
</dbReference>
<dbReference type="KEGG" id="csq:CSCA_5028"/>
<dbReference type="PIRSF" id="PIRSF000428">
    <property type="entry name" value="P_Ac_trans"/>
    <property type="match status" value="1"/>
</dbReference>
<keyword evidence="2 5" id="KW-0808">Transferase</keyword>
<name>A0A0E3MBU2_CLOSL</name>